<dbReference type="AlphaFoldDB" id="A0AAX3AG52"/>
<reference evidence="2" key="1">
    <citation type="journal article" date="2022" name="Microorganisms">
        <title>Beyond the ABCs#Discovery of Three New Plasmid Types in Rhodobacterales (RepQ, RepY, RepW).</title>
        <authorList>
            <person name="Freese H.M."/>
            <person name="Ringel V."/>
            <person name="Overmann J."/>
            <person name="Petersen J."/>
        </authorList>
    </citation>
    <scope>NUCLEOTIDE SEQUENCE [LARGE SCALE GENOMIC DNA]</scope>
    <source>
        <strain evidence="2">DSM 110277</strain>
        <plasmid evidence="2">pDSM110277_a</plasmid>
    </source>
</reference>
<name>A0AAX3AG52_9RHOB</name>
<organism evidence="1 2">
    <name type="scientific">Sulfitobacter pontiacus</name>
    <dbReference type="NCBI Taxonomy" id="60137"/>
    <lineage>
        <taxon>Bacteria</taxon>
        <taxon>Pseudomonadati</taxon>
        <taxon>Pseudomonadota</taxon>
        <taxon>Alphaproteobacteria</taxon>
        <taxon>Rhodobacterales</taxon>
        <taxon>Roseobacteraceae</taxon>
        <taxon>Sulfitobacter</taxon>
    </lineage>
</organism>
<evidence type="ECO:0000313" key="1">
    <source>
        <dbReference type="EMBL" id="UOA24701.1"/>
    </source>
</evidence>
<dbReference type="Proteomes" id="UP000830781">
    <property type="component" value="Plasmid pDSM110277_a"/>
</dbReference>
<protein>
    <submittedName>
        <fullName evidence="1">Uncharacterized protein</fullName>
    </submittedName>
</protein>
<gene>
    <name evidence="1" type="ORF">DSM110277_03148</name>
</gene>
<proteinExistence type="predicted"/>
<sequence>MHRMAHIFSAVDCPDAEVRIPGYGRSTTPIAHDQNVSARIITTCDSDELKRAFLTSFAAARIEHARILSRITADPTVC</sequence>
<evidence type="ECO:0000313" key="2">
    <source>
        <dbReference type="Proteomes" id="UP000830781"/>
    </source>
</evidence>
<dbReference type="EMBL" id="CP084960">
    <property type="protein sequence ID" value="UOA24701.1"/>
    <property type="molecule type" value="Genomic_DNA"/>
</dbReference>
<keyword evidence="1" id="KW-0614">Plasmid</keyword>
<geneLocation type="plasmid" evidence="1 2">
    <name>pDSM110277_a</name>
</geneLocation>
<accession>A0AAX3AG52</accession>
<keyword evidence="2" id="KW-1185">Reference proteome</keyword>